<proteinExistence type="predicted"/>
<feature type="signal peptide" evidence="1">
    <location>
        <begin position="1"/>
        <end position="21"/>
    </location>
</feature>
<dbReference type="GO" id="GO:0016787">
    <property type="term" value="F:hydrolase activity"/>
    <property type="evidence" value="ECO:0007669"/>
    <property type="project" value="InterPro"/>
</dbReference>
<accession>A0A2J0UAJ1</accession>
<evidence type="ECO:0000259" key="2">
    <source>
        <dbReference type="Pfam" id="PF04273"/>
    </source>
</evidence>
<keyword evidence="1" id="KW-0732">Signal</keyword>
<gene>
    <name evidence="3" type="ORF">B9Y64_12690</name>
</gene>
<dbReference type="Pfam" id="PF04273">
    <property type="entry name" value="BLH_phosphatase"/>
    <property type="match status" value="1"/>
</dbReference>
<evidence type="ECO:0000256" key="1">
    <source>
        <dbReference type="SAM" id="SignalP"/>
    </source>
</evidence>
<dbReference type="Gene3D" id="3.90.190.10">
    <property type="entry name" value="Protein tyrosine phosphatase superfamily"/>
    <property type="match status" value="1"/>
</dbReference>
<protein>
    <recommendedName>
        <fullName evidence="2">Beta-lactamase hydrolase-like protein phosphatase-like domain-containing protein</fullName>
    </recommendedName>
</protein>
<evidence type="ECO:0000313" key="3">
    <source>
        <dbReference type="EMBL" id="PJL28089.1"/>
    </source>
</evidence>
<dbReference type="OrthoDB" id="270335at2"/>
<dbReference type="AlphaFoldDB" id="A0A2J0UAJ1"/>
<sequence>MKPIPLLFLVVALAGPGCASATYPTALPTVADAVSPAPGIVSAGRLDADDISRVRDAGIRHVIDLTLDAETPDFDEAAAVRAAGLLYSNLPLRGAVDLTRENVMAFDAIVRDAKRPVLVHCASGNRVGAMAALRAAWVDGKEADEAIAIGRTWGLKGLEEEVRRRIEADASQARSKVPG</sequence>
<dbReference type="RefSeq" id="WP_100441027.1">
    <property type="nucleotide sequence ID" value="NZ_CBCPIZ010000007.1"/>
</dbReference>
<dbReference type="EMBL" id="NEQV01000004">
    <property type="protein sequence ID" value="PJL28089.1"/>
    <property type="molecule type" value="Genomic_DNA"/>
</dbReference>
<name>A0A2J0UAJ1_STEMA</name>
<reference evidence="3 4" key="1">
    <citation type="journal article" date="2017" name="Front. Microbiol.">
        <title>Double-Face Meets the Bacterial World: The Opportunistic Pathogen Stenotrophomonas maltophilia.</title>
        <authorList>
            <person name="Lira F."/>
            <person name="Berg G."/>
            <person name="Martinez J.L."/>
        </authorList>
    </citation>
    <scope>NUCLEOTIDE SEQUENCE [LARGE SCALE GENOMIC DNA]</scope>
    <source>
        <strain evidence="3 4">EA1</strain>
    </source>
</reference>
<evidence type="ECO:0000313" key="4">
    <source>
        <dbReference type="Proteomes" id="UP000230167"/>
    </source>
</evidence>
<organism evidence="3 4">
    <name type="scientific">Stenotrophomonas maltophilia</name>
    <name type="common">Pseudomonas maltophilia</name>
    <name type="synonym">Xanthomonas maltophilia</name>
    <dbReference type="NCBI Taxonomy" id="40324"/>
    <lineage>
        <taxon>Bacteria</taxon>
        <taxon>Pseudomonadati</taxon>
        <taxon>Pseudomonadota</taxon>
        <taxon>Gammaproteobacteria</taxon>
        <taxon>Lysobacterales</taxon>
        <taxon>Lysobacteraceae</taxon>
        <taxon>Stenotrophomonas</taxon>
        <taxon>Stenotrophomonas maltophilia group</taxon>
    </lineage>
</organism>
<dbReference type="InterPro" id="IPR005939">
    <property type="entry name" value="BLH_phosphatase-like"/>
</dbReference>
<comment type="caution">
    <text evidence="3">The sequence shown here is derived from an EMBL/GenBank/DDBJ whole genome shotgun (WGS) entry which is preliminary data.</text>
</comment>
<feature type="chain" id="PRO_5014324285" description="Beta-lactamase hydrolase-like protein phosphatase-like domain-containing protein" evidence="1">
    <location>
        <begin position="22"/>
        <end position="179"/>
    </location>
</feature>
<dbReference type="SUPFAM" id="SSF52799">
    <property type="entry name" value="(Phosphotyrosine protein) phosphatases II"/>
    <property type="match status" value="1"/>
</dbReference>
<dbReference type="InterPro" id="IPR029021">
    <property type="entry name" value="Prot-tyrosine_phosphatase-like"/>
</dbReference>
<feature type="domain" description="Beta-lactamase hydrolase-like protein phosphatase-like" evidence="2">
    <location>
        <begin position="41"/>
        <end position="134"/>
    </location>
</feature>
<dbReference type="Proteomes" id="UP000230167">
    <property type="component" value="Unassembled WGS sequence"/>
</dbReference>